<dbReference type="GO" id="GO:0005524">
    <property type="term" value="F:ATP binding"/>
    <property type="evidence" value="ECO:0007669"/>
    <property type="project" value="UniProtKB-KW"/>
</dbReference>
<sequence>MNAFEIRGLTVQYQPGITPLKNLDLDVPNGQFLCVLGPSGQGKSTLLRCLAGLLVPTEGVIRAQGKPVEGPDASRGMVFQQDAIPGWLRVRDNVALGSRSTDEQVAHFIRAVGLEGREKDWPRQLSGGMRKRVAIAAVFANDPDILLMDEPFSSLDHLTRTGLHETVLQLWEETGKTIVFVTHDVDEAITLADRIVIVGRGGVRADVPVTFPRPRGENLRMDVDANLLRAALLESLK</sequence>
<dbReference type="Proteomes" id="UP001138997">
    <property type="component" value="Unassembled WGS sequence"/>
</dbReference>
<keyword evidence="1" id="KW-0813">Transport</keyword>
<dbReference type="GO" id="GO:0016887">
    <property type="term" value="F:ATP hydrolysis activity"/>
    <property type="evidence" value="ECO:0007669"/>
    <property type="project" value="InterPro"/>
</dbReference>
<dbReference type="Gene3D" id="3.40.50.300">
    <property type="entry name" value="P-loop containing nucleotide triphosphate hydrolases"/>
    <property type="match status" value="1"/>
</dbReference>
<dbReference type="SUPFAM" id="SSF52540">
    <property type="entry name" value="P-loop containing nucleoside triphosphate hydrolases"/>
    <property type="match status" value="1"/>
</dbReference>
<evidence type="ECO:0000259" key="4">
    <source>
        <dbReference type="PROSITE" id="PS50893"/>
    </source>
</evidence>
<keyword evidence="6" id="KW-1185">Reference proteome</keyword>
<keyword evidence="3 5" id="KW-0067">ATP-binding</keyword>
<dbReference type="CDD" id="cd03293">
    <property type="entry name" value="ABC_NrtD_SsuB_transporters"/>
    <property type="match status" value="1"/>
</dbReference>
<dbReference type="InterPro" id="IPR050166">
    <property type="entry name" value="ABC_transporter_ATP-bind"/>
</dbReference>
<evidence type="ECO:0000313" key="6">
    <source>
        <dbReference type="Proteomes" id="UP001138997"/>
    </source>
</evidence>
<evidence type="ECO:0000256" key="2">
    <source>
        <dbReference type="ARBA" id="ARBA00022741"/>
    </source>
</evidence>
<evidence type="ECO:0000256" key="3">
    <source>
        <dbReference type="ARBA" id="ARBA00022840"/>
    </source>
</evidence>
<reference evidence="5" key="1">
    <citation type="submission" date="2021-11" db="EMBL/GenBank/DDBJ databases">
        <title>Streptomyces corallinus and Kineosporia corallina sp. nov., two new coral-derived marine actinobacteria.</title>
        <authorList>
            <person name="Buangrab K."/>
            <person name="Sutthacheep M."/>
            <person name="Yeemin T."/>
            <person name="Harunari E."/>
            <person name="Igarashi Y."/>
            <person name="Sripreechasak P."/>
            <person name="Kanchanasin P."/>
            <person name="Tanasupawat S."/>
            <person name="Phongsopitanun W."/>
        </authorList>
    </citation>
    <scope>NUCLEOTIDE SEQUENCE</scope>
    <source>
        <strain evidence="5">JCM 31032</strain>
    </source>
</reference>
<evidence type="ECO:0000256" key="1">
    <source>
        <dbReference type="ARBA" id="ARBA00022448"/>
    </source>
</evidence>
<dbReference type="Pfam" id="PF00005">
    <property type="entry name" value="ABC_tran"/>
    <property type="match status" value="1"/>
</dbReference>
<comment type="caution">
    <text evidence="5">The sequence shown here is derived from an EMBL/GenBank/DDBJ whole genome shotgun (WGS) entry which is preliminary data.</text>
</comment>
<dbReference type="EMBL" id="JAJOMB010000015">
    <property type="protein sequence ID" value="MCD5314260.1"/>
    <property type="molecule type" value="Genomic_DNA"/>
</dbReference>
<gene>
    <name evidence="5" type="ORF">LR394_25440</name>
</gene>
<dbReference type="RefSeq" id="WP_231446620.1">
    <property type="nucleotide sequence ID" value="NZ_JAJOMB010000015.1"/>
</dbReference>
<dbReference type="PROSITE" id="PS50893">
    <property type="entry name" value="ABC_TRANSPORTER_2"/>
    <property type="match status" value="1"/>
</dbReference>
<feature type="domain" description="ABC transporter" evidence="4">
    <location>
        <begin position="4"/>
        <end position="225"/>
    </location>
</feature>
<dbReference type="PANTHER" id="PTHR42788:SF13">
    <property type="entry name" value="ALIPHATIC SULFONATES IMPORT ATP-BINDING PROTEIN SSUB"/>
    <property type="match status" value="1"/>
</dbReference>
<dbReference type="InterPro" id="IPR027417">
    <property type="entry name" value="P-loop_NTPase"/>
</dbReference>
<dbReference type="InterPro" id="IPR003439">
    <property type="entry name" value="ABC_transporter-like_ATP-bd"/>
</dbReference>
<dbReference type="PROSITE" id="PS00211">
    <property type="entry name" value="ABC_TRANSPORTER_1"/>
    <property type="match status" value="1"/>
</dbReference>
<proteinExistence type="predicted"/>
<keyword evidence="2" id="KW-0547">Nucleotide-binding</keyword>
<evidence type="ECO:0000313" key="5">
    <source>
        <dbReference type="EMBL" id="MCD5314260.1"/>
    </source>
</evidence>
<organism evidence="5 6">
    <name type="scientific">Kineosporia babensis</name>
    <dbReference type="NCBI Taxonomy" id="499548"/>
    <lineage>
        <taxon>Bacteria</taxon>
        <taxon>Bacillati</taxon>
        <taxon>Actinomycetota</taxon>
        <taxon>Actinomycetes</taxon>
        <taxon>Kineosporiales</taxon>
        <taxon>Kineosporiaceae</taxon>
        <taxon>Kineosporia</taxon>
    </lineage>
</organism>
<dbReference type="PANTHER" id="PTHR42788">
    <property type="entry name" value="TAURINE IMPORT ATP-BINDING PROTEIN-RELATED"/>
    <property type="match status" value="1"/>
</dbReference>
<protein>
    <submittedName>
        <fullName evidence="5">ABC transporter ATP-binding protein</fullName>
    </submittedName>
</protein>
<name>A0A9X1SWP4_9ACTN</name>
<dbReference type="InterPro" id="IPR003593">
    <property type="entry name" value="AAA+_ATPase"/>
</dbReference>
<dbReference type="SMART" id="SM00382">
    <property type="entry name" value="AAA"/>
    <property type="match status" value="1"/>
</dbReference>
<accession>A0A9X1SWP4</accession>
<dbReference type="AlphaFoldDB" id="A0A9X1SWP4"/>
<dbReference type="InterPro" id="IPR017871">
    <property type="entry name" value="ABC_transporter-like_CS"/>
</dbReference>